<sequence length="91" mass="10317">MPWCWILYWPPPIIAPTSNKFFIYKKVPEGLPIAGQDPVVEDRPINLENAPLYSSILVEVLYSSFDPIYTAVYATLRLSRTRLPSTSTSLS</sequence>
<reference evidence="1" key="1">
    <citation type="journal article" date="2021" name="Mol. Plant Pathol.">
        <title>A 20-kb lineage-specific genomic region tames virulence in pathogenic amphidiploid Verticillium longisporum.</title>
        <authorList>
            <person name="Harting R."/>
            <person name="Starke J."/>
            <person name="Kusch H."/>
            <person name="Poggeler S."/>
            <person name="Maurus I."/>
            <person name="Schluter R."/>
            <person name="Landesfeind M."/>
            <person name="Bulla I."/>
            <person name="Nowrousian M."/>
            <person name="de Jonge R."/>
            <person name="Stahlhut G."/>
            <person name="Hoff K.J."/>
            <person name="Asshauer K.P."/>
            <person name="Thurmer A."/>
            <person name="Stanke M."/>
            <person name="Daniel R."/>
            <person name="Morgenstern B."/>
            <person name="Thomma B.P.H.J."/>
            <person name="Kronstad J.W."/>
            <person name="Braus-Stromeyer S.A."/>
            <person name="Braus G.H."/>
        </authorList>
    </citation>
    <scope>NUCLEOTIDE SEQUENCE</scope>
    <source>
        <strain evidence="1">Vl32</strain>
    </source>
</reference>
<gene>
    <name evidence="1" type="ORF">HYQ45_016831</name>
</gene>
<dbReference type="Proteomes" id="UP000689129">
    <property type="component" value="Unassembled WGS sequence"/>
</dbReference>
<dbReference type="AlphaFoldDB" id="A0A8I2Z5S9"/>
<proteinExistence type="predicted"/>
<dbReference type="OrthoDB" id="809632at2759"/>
<evidence type="ECO:0000313" key="2">
    <source>
        <dbReference type="Proteomes" id="UP000689129"/>
    </source>
</evidence>
<name>A0A8I2Z5S9_VERLO</name>
<evidence type="ECO:0000313" key="1">
    <source>
        <dbReference type="EMBL" id="KAG7113418.1"/>
    </source>
</evidence>
<dbReference type="EMBL" id="JAEMWZ010000523">
    <property type="protein sequence ID" value="KAG7113418.1"/>
    <property type="molecule type" value="Genomic_DNA"/>
</dbReference>
<accession>A0A8I2Z5S9</accession>
<organism evidence="1 2">
    <name type="scientific">Verticillium longisporum</name>
    <name type="common">Verticillium dahliae var. longisporum</name>
    <dbReference type="NCBI Taxonomy" id="100787"/>
    <lineage>
        <taxon>Eukaryota</taxon>
        <taxon>Fungi</taxon>
        <taxon>Dikarya</taxon>
        <taxon>Ascomycota</taxon>
        <taxon>Pezizomycotina</taxon>
        <taxon>Sordariomycetes</taxon>
        <taxon>Hypocreomycetidae</taxon>
        <taxon>Glomerellales</taxon>
        <taxon>Plectosphaerellaceae</taxon>
        <taxon>Verticillium</taxon>
    </lineage>
</organism>
<comment type="caution">
    <text evidence="1">The sequence shown here is derived from an EMBL/GenBank/DDBJ whole genome shotgun (WGS) entry which is preliminary data.</text>
</comment>
<protein>
    <submittedName>
        <fullName evidence="1">Uncharacterized protein</fullName>
    </submittedName>
</protein>